<reference evidence="3 4" key="1">
    <citation type="submission" date="2020-07" db="EMBL/GenBank/DDBJ databases">
        <title>Sequencing the genomes of 1000 actinobacteria strains.</title>
        <authorList>
            <person name="Klenk H.-P."/>
        </authorList>
    </citation>
    <scope>NUCLEOTIDE SEQUENCE [LARGE SCALE GENOMIC DNA]</scope>
    <source>
        <strain evidence="3 4">DSM 42178</strain>
    </source>
</reference>
<comment type="caution">
    <text evidence="3">The sequence shown here is derived from an EMBL/GenBank/DDBJ whole genome shotgun (WGS) entry which is preliminary data.</text>
</comment>
<feature type="transmembrane region" description="Helical" evidence="2">
    <location>
        <begin position="55"/>
        <end position="75"/>
    </location>
</feature>
<protein>
    <submittedName>
        <fullName evidence="3">Uncharacterized protein</fullName>
    </submittedName>
</protein>
<dbReference type="Proteomes" id="UP000567795">
    <property type="component" value="Unassembled WGS sequence"/>
</dbReference>
<gene>
    <name evidence="3" type="ORF">FHU37_000650</name>
</gene>
<keyword evidence="2" id="KW-0812">Transmembrane</keyword>
<keyword evidence="4" id="KW-1185">Reference proteome</keyword>
<feature type="region of interest" description="Disordered" evidence="1">
    <location>
        <begin position="337"/>
        <end position="375"/>
    </location>
</feature>
<dbReference type="EMBL" id="JACBZD010000001">
    <property type="protein sequence ID" value="NYI03707.1"/>
    <property type="molecule type" value="Genomic_DNA"/>
</dbReference>
<feature type="transmembrane region" description="Helical" evidence="2">
    <location>
        <begin position="170"/>
        <end position="188"/>
    </location>
</feature>
<evidence type="ECO:0000313" key="4">
    <source>
        <dbReference type="Proteomes" id="UP000567795"/>
    </source>
</evidence>
<keyword evidence="2" id="KW-1133">Transmembrane helix</keyword>
<accession>A0A852ZQD9</accession>
<evidence type="ECO:0000256" key="2">
    <source>
        <dbReference type="SAM" id="Phobius"/>
    </source>
</evidence>
<dbReference type="RefSeq" id="WP_179812718.1">
    <property type="nucleotide sequence ID" value="NZ_JACBZD010000001.1"/>
</dbReference>
<name>A0A852ZQD9_9ACTN</name>
<feature type="compositionally biased region" description="Acidic residues" evidence="1">
    <location>
        <begin position="338"/>
        <end position="347"/>
    </location>
</feature>
<evidence type="ECO:0000256" key="1">
    <source>
        <dbReference type="SAM" id="MobiDB-lite"/>
    </source>
</evidence>
<organism evidence="3 4">
    <name type="scientific">Allostreptomyces psammosilenae</name>
    <dbReference type="NCBI Taxonomy" id="1892865"/>
    <lineage>
        <taxon>Bacteria</taxon>
        <taxon>Bacillati</taxon>
        <taxon>Actinomycetota</taxon>
        <taxon>Actinomycetes</taxon>
        <taxon>Kitasatosporales</taxon>
        <taxon>Streptomycetaceae</taxon>
        <taxon>Allostreptomyces</taxon>
    </lineage>
</organism>
<dbReference type="AlphaFoldDB" id="A0A852ZQD9"/>
<keyword evidence="2" id="KW-0472">Membrane</keyword>
<proteinExistence type="predicted"/>
<evidence type="ECO:0000313" key="3">
    <source>
        <dbReference type="EMBL" id="NYI03707.1"/>
    </source>
</evidence>
<sequence length="375" mass="40174">MGIRRRLSEPARQAGLGELRRVHRQRRSWGTRALGMLLVGTALATGWLYFSVGNWWLAVLLPPLVLAGYAGWVYGSAIGSPGGRLWYAVCDEGLLVWSERLGGLASIPWDAVIGVAPAGMNDDGLVYDLSVVDSEGQRRTVPIGLVTARRDLLRAINGGRPAPTPIARRAVGAGVGALVLGVVAWLVVLPELVPTTVDERPAELSDFARACERGGARYPQAAPYGEAGPHPLVLFHVENRRVDGYGPDFSADGGDATEEESEEVPADAVQLVACSHNVGRVDDSYVERCVYSGGVSVEYYQGRYRVDVYEARTHRLVGTVEVLGDDSVTCSDMVYATEGEDREEDTLPSDYGSELAPFVDGEAAGGAETGETDRG</sequence>
<feature type="transmembrane region" description="Helical" evidence="2">
    <location>
        <begin position="29"/>
        <end position="49"/>
    </location>
</feature>